<organism evidence="1 2">
    <name type="scientific">Stylophora pistillata</name>
    <name type="common">Smooth cauliflower coral</name>
    <dbReference type="NCBI Taxonomy" id="50429"/>
    <lineage>
        <taxon>Eukaryota</taxon>
        <taxon>Metazoa</taxon>
        <taxon>Cnidaria</taxon>
        <taxon>Anthozoa</taxon>
        <taxon>Hexacorallia</taxon>
        <taxon>Scleractinia</taxon>
        <taxon>Astrocoeniina</taxon>
        <taxon>Pocilloporidae</taxon>
        <taxon>Stylophora</taxon>
    </lineage>
</organism>
<dbReference type="AlphaFoldDB" id="A0A2B4SKP1"/>
<dbReference type="STRING" id="50429.A0A2B4SKP1"/>
<dbReference type="GO" id="GO:0004527">
    <property type="term" value="F:exonuclease activity"/>
    <property type="evidence" value="ECO:0007669"/>
    <property type="project" value="UniProtKB-KW"/>
</dbReference>
<name>A0A2B4SKP1_STYPI</name>
<keyword evidence="1" id="KW-0269">Exonuclease</keyword>
<gene>
    <name evidence="1" type="primary">EXD2</name>
    <name evidence="1" type="ORF">AWC38_SpisGene5269</name>
</gene>
<accession>A0A2B4SKP1</accession>
<proteinExistence type="predicted"/>
<sequence length="394" mass="45672">MVGNQETNSGMHCSNSRMCDHDEQKLEEYNNGFIFDTQELDVFNFTADLSKLESEHDEDKGYLHQEEVLSLLQDSFFCQRASSLCQGVTDVSFRNVKISTAAKDKSKRKEGVTEMCDRKPYKRGTIRKSPLYMNCMLAAPDGSRLCTLDRKKADWYIEKGFGKLTNFDPYTVQLNFEPSGRPGSGDSYYLNFKDNICVVCGSDKSYMRKNIVPHDYRRHFPLVMKDHHSHDVLLMCPECHRLSNFHDDKLRKELERNYNAPLGNASVARLFEDPDLKKVNSAAKALNHNAHQLPLARHQQLTGIVQEHFNVSTLTPEIIQEAATMETRKENSNYMSHGQEVVKKIREEGKLLEFEKMWRQHFLDTMRPRHLPPLWSVDHRHDSLKERIEDLNDG</sequence>
<comment type="caution">
    <text evidence="1">The sequence shown here is derived from an EMBL/GenBank/DDBJ whole genome shotgun (WGS) entry which is preliminary data.</text>
</comment>
<keyword evidence="2" id="KW-1185">Reference proteome</keyword>
<protein>
    <submittedName>
        <fullName evidence="1">Exonuclease 3'-5' domain-containing protein 2</fullName>
    </submittedName>
</protein>
<keyword evidence="1" id="KW-0378">Hydrolase</keyword>
<dbReference type="OrthoDB" id="1920326at2759"/>
<evidence type="ECO:0000313" key="1">
    <source>
        <dbReference type="EMBL" id="PFX29936.1"/>
    </source>
</evidence>
<dbReference type="Proteomes" id="UP000225706">
    <property type="component" value="Unassembled WGS sequence"/>
</dbReference>
<dbReference type="EMBL" id="LSMT01000058">
    <property type="protein sequence ID" value="PFX29936.1"/>
    <property type="molecule type" value="Genomic_DNA"/>
</dbReference>
<keyword evidence="1" id="KW-0540">Nuclease</keyword>
<evidence type="ECO:0000313" key="2">
    <source>
        <dbReference type="Proteomes" id="UP000225706"/>
    </source>
</evidence>
<reference evidence="2" key="1">
    <citation type="journal article" date="2017" name="bioRxiv">
        <title>Comparative analysis of the genomes of Stylophora pistillata and Acropora digitifera provides evidence for extensive differences between species of corals.</title>
        <authorList>
            <person name="Voolstra C.R."/>
            <person name="Li Y."/>
            <person name="Liew Y.J."/>
            <person name="Baumgarten S."/>
            <person name="Zoccola D."/>
            <person name="Flot J.-F."/>
            <person name="Tambutte S."/>
            <person name="Allemand D."/>
            <person name="Aranda M."/>
        </authorList>
    </citation>
    <scope>NUCLEOTIDE SEQUENCE [LARGE SCALE GENOMIC DNA]</scope>
</reference>